<dbReference type="Gene3D" id="1.25.40.10">
    <property type="entry name" value="Tetratricopeptide repeat domain"/>
    <property type="match status" value="2"/>
</dbReference>
<accession>A0A832I117</accession>
<feature type="transmembrane region" description="Helical" evidence="6">
    <location>
        <begin position="334"/>
        <end position="357"/>
    </location>
</feature>
<dbReference type="Gene3D" id="3.30.200.20">
    <property type="entry name" value="Phosphorylase Kinase, domain 1"/>
    <property type="match status" value="1"/>
</dbReference>
<dbReference type="SUPFAM" id="SSF48452">
    <property type="entry name" value="TPR-like"/>
    <property type="match status" value="3"/>
</dbReference>
<sequence>MIPSAPTGALPARIGRYRILSKLGEGGMGIVYEAEQQNPRRRVALKVVRGGRFVDDNILRLFRREAETLARLRHPNIGAIYESGHTDDGQHYFAMELVQGDTLDQFLARRPKASTPEEVRFRLALFKRIADAVHYAHQRAVIHRDLKPSNIVVARDADSDASVTTLAGVRLPDVKILDFGLARITEGDLHATQVTEVGVLKGTLPYMAPEQARGQTEAIDVRTDVYALGVILYEMLSGTKPYELTRGSLIEAVRVICEEPPRSLRTSMAGVRRIDPDIETMVGKALEKDADRRYASAAAMAEDVERYLSSQPILARPPSTMYQIQKFAARNRPLVAGVAATFLVLVAGVVASTTFAVRAMRAERLANERMARALWAEAQALADRREAEEARALSEVRRTEADAQRTVAEHERSVAAVQRRAAEESGALARREAAKAGAINRFLQDMLATADPWAGDAGKVTLDAALEQAQRRIGAWAGDDPDVDHAIRGAVATAFAGVGRYAEAESLLRGGLDRLAAMPEASPVLRAGLHRQLGRILMQSSRYGQAEHEFRAALAAQAGAGHPASDTVALITTHLASSLAHQGRYAVADTVARRASEILRQAPAGAALAAPEVLRTRAYIESRWRENFAAADSLLAAAVALLAARASDRSVEASDALEERAGNRLRLGDTPGADSLFREAVALRRRALGDEHPLVARAIENQSFFLYRTGRVDQTIEGLKRVLAIRQRGAGVESPPVGRTWLGLAPVYARARRHREAEHAFENGLRILRRRLGPNHPDLAPALADYADLRVQQGRFDDAEKLAREALAIRSASLGASSPGAVAARVTLAEVLRQKRAWSLYPEAEDLLLAARSAGIAARGPGDPGARRAAEALVRLYEAWGRAGEAARWRGLLAGGGAPRAAAP</sequence>
<evidence type="ECO:0000256" key="2">
    <source>
        <dbReference type="ARBA" id="ARBA00022741"/>
    </source>
</evidence>
<feature type="domain" description="Protein kinase" evidence="7">
    <location>
        <begin position="17"/>
        <end position="308"/>
    </location>
</feature>
<keyword evidence="8" id="KW-0723">Serine/threonine-protein kinase</keyword>
<dbReference type="EMBL" id="DSQF01000012">
    <property type="protein sequence ID" value="HGZ42766.1"/>
    <property type="molecule type" value="Genomic_DNA"/>
</dbReference>
<evidence type="ECO:0000256" key="5">
    <source>
        <dbReference type="PROSITE-ProRule" id="PRU10141"/>
    </source>
</evidence>
<proteinExistence type="predicted"/>
<keyword evidence="1" id="KW-0808">Transferase</keyword>
<dbReference type="Pfam" id="PF13424">
    <property type="entry name" value="TPR_12"/>
    <property type="match status" value="1"/>
</dbReference>
<evidence type="ECO:0000256" key="6">
    <source>
        <dbReference type="SAM" id="Phobius"/>
    </source>
</evidence>
<dbReference type="InterPro" id="IPR008271">
    <property type="entry name" value="Ser/Thr_kinase_AS"/>
</dbReference>
<evidence type="ECO:0000259" key="7">
    <source>
        <dbReference type="PROSITE" id="PS50011"/>
    </source>
</evidence>
<keyword evidence="4 5" id="KW-0067">ATP-binding</keyword>
<dbReference type="Gene3D" id="1.10.510.10">
    <property type="entry name" value="Transferase(Phosphotransferase) domain 1"/>
    <property type="match status" value="1"/>
</dbReference>
<dbReference type="GO" id="GO:0005524">
    <property type="term" value="F:ATP binding"/>
    <property type="evidence" value="ECO:0007669"/>
    <property type="project" value="UniProtKB-UniRule"/>
</dbReference>
<organism evidence="8">
    <name type="scientific">Eiseniibacteriota bacterium</name>
    <dbReference type="NCBI Taxonomy" id="2212470"/>
    <lineage>
        <taxon>Bacteria</taxon>
        <taxon>Candidatus Eiseniibacteriota</taxon>
    </lineage>
</organism>
<dbReference type="InterPro" id="IPR011990">
    <property type="entry name" value="TPR-like_helical_dom_sf"/>
</dbReference>
<dbReference type="InterPro" id="IPR000719">
    <property type="entry name" value="Prot_kinase_dom"/>
</dbReference>
<dbReference type="PROSITE" id="PS00108">
    <property type="entry name" value="PROTEIN_KINASE_ST"/>
    <property type="match status" value="1"/>
</dbReference>
<dbReference type="Pfam" id="PF00069">
    <property type="entry name" value="Pkinase"/>
    <property type="match status" value="1"/>
</dbReference>
<dbReference type="GO" id="GO:0004674">
    <property type="term" value="F:protein serine/threonine kinase activity"/>
    <property type="evidence" value="ECO:0007669"/>
    <property type="project" value="UniProtKB-KW"/>
</dbReference>
<dbReference type="SMART" id="SM00220">
    <property type="entry name" value="S_TKc"/>
    <property type="match status" value="1"/>
</dbReference>
<dbReference type="AlphaFoldDB" id="A0A832I117"/>
<keyword evidence="2 5" id="KW-0547">Nucleotide-binding</keyword>
<dbReference type="CDD" id="cd14014">
    <property type="entry name" value="STKc_PknB_like"/>
    <property type="match status" value="1"/>
</dbReference>
<keyword evidence="3 8" id="KW-0418">Kinase</keyword>
<dbReference type="PROSITE" id="PS00107">
    <property type="entry name" value="PROTEIN_KINASE_ATP"/>
    <property type="match status" value="1"/>
</dbReference>
<gene>
    <name evidence="8" type="ORF">ENR23_04940</name>
</gene>
<keyword evidence="6" id="KW-0472">Membrane</keyword>
<feature type="binding site" evidence="5">
    <location>
        <position position="46"/>
    </location>
    <ligand>
        <name>ATP</name>
        <dbReference type="ChEBI" id="CHEBI:30616"/>
    </ligand>
</feature>
<evidence type="ECO:0000256" key="4">
    <source>
        <dbReference type="ARBA" id="ARBA00022840"/>
    </source>
</evidence>
<protein>
    <submittedName>
        <fullName evidence="8">Serine/threonine protein kinase</fullName>
    </submittedName>
</protein>
<evidence type="ECO:0000256" key="3">
    <source>
        <dbReference type="ARBA" id="ARBA00022777"/>
    </source>
</evidence>
<dbReference type="Pfam" id="PF13374">
    <property type="entry name" value="TPR_10"/>
    <property type="match status" value="1"/>
</dbReference>
<dbReference type="PANTHER" id="PTHR43289">
    <property type="entry name" value="MITOGEN-ACTIVATED PROTEIN KINASE KINASE KINASE 20-RELATED"/>
    <property type="match status" value="1"/>
</dbReference>
<reference evidence="8" key="1">
    <citation type="journal article" date="2020" name="mSystems">
        <title>Genome- and Community-Level Interaction Insights into Carbon Utilization and Element Cycling Functions of Hydrothermarchaeota in Hydrothermal Sediment.</title>
        <authorList>
            <person name="Zhou Z."/>
            <person name="Liu Y."/>
            <person name="Xu W."/>
            <person name="Pan J."/>
            <person name="Luo Z.H."/>
            <person name="Li M."/>
        </authorList>
    </citation>
    <scope>NUCLEOTIDE SEQUENCE [LARGE SCALE GENOMIC DNA]</scope>
    <source>
        <strain evidence="8">SpSt-381</strain>
    </source>
</reference>
<name>A0A832I117_UNCEI</name>
<dbReference type="InterPro" id="IPR011009">
    <property type="entry name" value="Kinase-like_dom_sf"/>
</dbReference>
<keyword evidence="6" id="KW-0812">Transmembrane</keyword>
<evidence type="ECO:0000313" key="8">
    <source>
        <dbReference type="EMBL" id="HGZ42766.1"/>
    </source>
</evidence>
<dbReference type="InterPro" id="IPR017441">
    <property type="entry name" value="Protein_kinase_ATP_BS"/>
</dbReference>
<evidence type="ECO:0000256" key="1">
    <source>
        <dbReference type="ARBA" id="ARBA00022679"/>
    </source>
</evidence>
<dbReference type="SUPFAM" id="SSF56112">
    <property type="entry name" value="Protein kinase-like (PK-like)"/>
    <property type="match status" value="1"/>
</dbReference>
<keyword evidence="6" id="KW-1133">Transmembrane helix</keyword>
<dbReference type="PROSITE" id="PS50011">
    <property type="entry name" value="PROTEIN_KINASE_DOM"/>
    <property type="match status" value="1"/>
</dbReference>
<comment type="caution">
    <text evidence="8">The sequence shown here is derived from an EMBL/GenBank/DDBJ whole genome shotgun (WGS) entry which is preliminary data.</text>
</comment>
<dbReference type="PANTHER" id="PTHR43289:SF6">
    <property type="entry name" value="SERINE_THREONINE-PROTEIN KINASE NEKL-3"/>
    <property type="match status" value="1"/>
</dbReference>